<dbReference type="SUPFAM" id="SSF46785">
    <property type="entry name" value="Winged helix' DNA-binding domain"/>
    <property type="match status" value="1"/>
</dbReference>
<dbReference type="InterPro" id="IPR034151">
    <property type="entry name" value="TOPRIM_DnaG_bac"/>
</dbReference>
<dbReference type="Gene3D" id="1.10.10.10">
    <property type="entry name" value="Winged helix-like DNA-binding domain superfamily/Winged helix DNA-binding domain"/>
    <property type="match status" value="1"/>
</dbReference>
<accession>A0A3M8WBE1</accession>
<dbReference type="EMBL" id="RIBZ01000214">
    <property type="protein sequence ID" value="RNG26041.1"/>
    <property type="molecule type" value="Genomic_DNA"/>
</dbReference>
<gene>
    <name evidence="3" type="ORF">EEJ42_16355</name>
</gene>
<feature type="compositionally biased region" description="Low complexity" evidence="1">
    <location>
        <begin position="1071"/>
        <end position="1097"/>
    </location>
</feature>
<feature type="domain" description="FtsK gamma" evidence="2">
    <location>
        <begin position="2302"/>
        <end position="2371"/>
    </location>
</feature>
<feature type="region of interest" description="Disordered" evidence="1">
    <location>
        <begin position="1049"/>
        <end position="1202"/>
    </location>
</feature>
<dbReference type="Pfam" id="PF13155">
    <property type="entry name" value="Toprim_2"/>
    <property type="match status" value="1"/>
</dbReference>
<dbReference type="InterPro" id="IPR050219">
    <property type="entry name" value="DnaG_primase"/>
</dbReference>
<feature type="compositionally biased region" description="Basic and acidic residues" evidence="1">
    <location>
        <begin position="2428"/>
        <end position="2438"/>
    </location>
</feature>
<evidence type="ECO:0000259" key="2">
    <source>
        <dbReference type="SMART" id="SM00843"/>
    </source>
</evidence>
<dbReference type="GO" id="GO:0005737">
    <property type="term" value="C:cytoplasm"/>
    <property type="evidence" value="ECO:0007669"/>
    <property type="project" value="TreeGrafter"/>
</dbReference>
<feature type="region of interest" description="Disordered" evidence="1">
    <location>
        <begin position="67"/>
        <end position="131"/>
    </location>
</feature>
<dbReference type="PANTHER" id="PTHR30313:SF2">
    <property type="entry name" value="DNA PRIMASE"/>
    <property type="match status" value="1"/>
</dbReference>
<reference evidence="3 4" key="1">
    <citation type="submission" date="2018-11" db="EMBL/GenBank/DDBJ databases">
        <title>The Potential of Streptomyces as Biocontrol Agents against the Tomato grey mould, Botrytis cinerea (Gray mold) Frontiers in Microbiology.</title>
        <authorList>
            <person name="Li D."/>
        </authorList>
    </citation>
    <scope>NUCLEOTIDE SEQUENCE [LARGE SCALE GENOMIC DNA]</scope>
    <source>
        <strain evidence="3 4">NEAU-LD23</strain>
    </source>
</reference>
<feature type="region of interest" description="Disordered" evidence="1">
    <location>
        <begin position="1414"/>
        <end position="1437"/>
    </location>
</feature>
<feature type="compositionally biased region" description="Polar residues" evidence="1">
    <location>
        <begin position="2470"/>
        <end position="2479"/>
    </location>
</feature>
<comment type="caution">
    <text evidence="3">The sequence shown here is derived from an EMBL/GenBank/DDBJ whole genome shotgun (WGS) entry which is preliminary data.</text>
</comment>
<dbReference type="InterPro" id="IPR013264">
    <property type="entry name" value="DNAG_N"/>
</dbReference>
<feature type="compositionally biased region" description="Low complexity" evidence="1">
    <location>
        <begin position="510"/>
        <end position="520"/>
    </location>
</feature>
<protein>
    <recommendedName>
        <fullName evidence="2">FtsK gamma domain-containing protein</fullName>
    </recommendedName>
</protein>
<dbReference type="PANTHER" id="PTHR30313">
    <property type="entry name" value="DNA PRIMASE"/>
    <property type="match status" value="1"/>
</dbReference>
<dbReference type="GO" id="GO:0006269">
    <property type="term" value="P:DNA replication, synthesis of primer"/>
    <property type="evidence" value="ECO:0007669"/>
    <property type="project" value="TreeGrafter"/>
</dbReference>
<dbReference type="InterPro" id="IPR018541">
    <property type="entry name" value="Ftsk_gamma"/>
</dbReference>
<feature type="region of interest" description="Disordered" evidence="1">
    <location>
        <begin position="1721"/>
        <end position="1772"/>
    </location>
</feature>
<dbReference type="Proteomes" id="UP000275401">
    <property type="component" value="Unassembled WGS sequence"/>
</dbReference>
<feature type="compositionally biased region" description="Low complexity" evidence="1">
    <location>
        <begin position="109"/>
        <end position="123"/>
    </location>
</feature>
<dbReference type="InterPro" id="IPR036390">
    <property type="entry name" value="WH_DNA-bd_sf"/>
</dbReference>
<evidence type="ECO:0000313" key="3">
    <source>
        <dbReference type="EMBL" id="RNG26041.1"/>
    </source>
</evidence>
<feature type="compositionally biased region" description="Low complexity" evidence="1">
    <location>
        <begin position="915"/>
        <end position="928"/>
    </location>
</feature>
<dbReference type="Gene3D" id="3.40.1360.10">
    <property type="match status" value="1"/>
</dbReference>
<dbReference type="SMART" id="SM00843">
    <property type="entry name" value="Ftsk_gamma"/>
    <property type="match status" value="1"/>
</dbReference>
<evidence type="ECO:0000256" key="1">
    <source>
        <dbReference type="SAM" id="MobiDB-lite"/>
    </source>
</evidence>
<dbReference type="CDD" id="cd03364">
    <property type="entry name" value="TOPRIM_DnaG_primases"/>
    <property type="match status" value="1"/>
</dbReference>
<feature type="compositionally biased region" description="Low complexity" evidence="1">
    <location>
        <begin position="689"/>
        <end position="702"/>
    </location>
</feature>
<feature type="compositionally biased region" description="Low complexity" evidence="1">
    <location>
        <begin position="1178"/>
        <end position="1202"/>
    </location>
</feature>
<dbReference type="SUPFAM" id="SSF56731">
    <property type="entry name" value="DNA primase core"/>
    <property type="match status" value="1"/>
</dbReference>
<dbReference type="Gene3D" id="3.90.980.10">
    <property type="entry name" value="DNA primase, catalytic core, N-terminal domain"/>
    <property type="match status" value="1"/>
</dbReference>
<feature type="compositionally biased region" description="Basic and acidic residues" evidence="1">
    <location>
        <begin position="569"/>
        <end position="581"/>
    </location>
</feature>
<dbReference type="InterPro" id="IPR036388">
    <property type="entry name" value="WH-like_DNA-bd_sf"/>
</dbReference>
<sequence length="2479" mass="264472">MPVRRADATQINDRRDGNQFLSNLEKEYHLLQRWLIRHPHDAEGRDGIRARAIHLFDLITGDPKFSGTLPSLPTAEAESRQPAQPSTDTMQPGAHEQTSLFSDPRTESAPAHTTATDETAAATSDPLPRYSKTRKQILNEIARGNITEVDGVFMQRVPRRFVRQASSPQRISDVLNEGLADRAGEQIQLSERGFAWYTHHNLTLPAVPRDTETVEQAPLPPIDYAPLGVLPVPGENGEAPRPPVPVSLPADWHTRIGGDSEESIEDAYAMAADAADRASRSTARDLADLAAGPDHAYWTHQYPLAQYDENAAAALEDLTDPVTHGYTTQAVLHLRAALEEAGKKAADHYVQNVRNPQWKTAKGVQADDVHSDQARGIVITYLLAVREHAEEHGLDADAIVNVLEDAAGWTGELRKLGNKEIKVPHLPAAESIAEAAQHVANALREYALGETDTVDTLADRRKTWRAVEPRPFPAVRDAAEEHDQEVAGGAQTDGEAPPAPATVRSDQARPTAETTAPAPEQVEEGAALDQLAAGPEASDADDVGAQVMPSANDGTAAGAGASAQTAADDSTHTRQAERQDPAQEQAVRHQPGTGEQTLEQPPEARTGQVRPEAPLAPAPAPAIEVGTAPVPPTLEGPATAMPAPTDITPAVPGPVPEERAPEDGPDSTASLAETAPAPTGADEEPGTEPDAPAMEAASTAAPGGQLESSTPESENRPSRPPAAVREEGTMGTSAPPSAAAAEEPAAPDHTVAPAAPFDLESAAPYPDPAAYAVAHEALLTELNQHKQWLARTPAAQEAATALTDASTLRPPGLTALLALQDALDPGTDGGNQPTHLVQQLGHHIRCAQLTMAKFVLGQAEGSTNTARLRELRQLAFQGRFIAFPQQTVDGEMELGQYLQHRDEQVTQQSVGTQDPAEQAPETAEEATTMAVDPDDDDQLPIFELPGEGGIMTAQEAALRLLAQAQAHLADGNPDVSPLAHIHGNPVYARVDQAGTSAPVLLLGLASKDEGGSARAVTIPGDALAVVAPETLLTAVTAWMNASDNGARPLLDYAPSAPAPPPGLPAPDRNQPTPTETVEPGPATATAATTAAPSATGPQNSQGLAELPAPAAPATVTAPEPAAQPTTNAAATPPARETPAAPDADAAEEPRQTAAPLSAGSSSPQADSAAVPDGDQRQEQGSAQQEESAPAAPTQRPTPAQADPVDQLTALARSALTDLGITLEATGVLTANRTVVITLETSGNVDRDREIANSLRPALHQAIREHPDQGLAAYRIDFQHTTQPGQGSLHDAPSAQPAPVPRERLIAANNAAAKIFAERLRSDPNAELSRTYLAQERQLPAEVQQEWGLGYAPSDRGAGRWDLLVRELTAQGFTKDELLKAGLARQSKRGTLIDYFDDRIMFPIHDANADIVGFSGRRVDRPGETEEEADQRQSPKYLNTPDTALFHKGDHVFGLYHPAQAEALAWSNGPRVSVEGYTDVIALARAAKTVPIARRPVAGAFMGTALTERQLTALRALDTDNPRPHILFQDNDSSGRRVLLNKYELLLHPTDPPTVTTSPDAKDAAKLWEEGTKATGDGVTPVLRALEQRQPLLDAAVEAVLIKNADERERADHAFDTSTIEGFLRTRTIAAKVARYIRQSVQLQSPGDTSALEQAAVTWAKRLHQAWKIPGPLAATAVLLGPGNHDPDYEGEVYQHALDLLAADPDGYFADDITVLTRGSAFSADTDTPQTPPKPPGAVAPGPTDSAPAATAPGRWPAGTRASGPVTPTGTAAPARGELALSMFLPSPVDGQPVEHTDRTTAADALRTAVHERLGQHSAESPEPDRLPQPLKLGTIHGVDLSTSGDDQTGEDPTVVVWLGPSRSDSLRLSYSRLAEMTGPELLAAIEWRAAQAPGLLGTPLSQTWRDAVRSILPPQFPAQPTPAQLADLLDTIAQSPDSSEERIRHRAEQAIDLYTTGHADRALTHLAANDHIWVLRNDGSWIQEEANGTELTWDELDNGFSQEAAELDDIAQAAAELPPGDPVPIPVDLTVAHHSAHEALAVLRPYSIGLPNTIYEKITDLVAQMDAGEPALRRLRGPDGKQLMNRAKSCFVRALEGLATVAAKIRLTGLSTRLERTVARLRGQDPAILPVERAVRTDRRMQDLAHIERDLERRMAAPIVKTPIEERVAARLAEEPGADPERELQIWKEERGRELDERGKLQEQWIINRARWRARYEQLTGLPPESEFLPDNGLVAGAPPVPNLVVAHDLLLDRLDRRVAELRDTDPHTGEESNPYDPTADLLNGVAWAYQQRLIGTVPLGADPQGPIPPAQLRQAALTVTSHRNASPLTLRRSMNVTAERADRLLHRLEEQQILGPYRADAPRTVLARPSDIDILLARPATPPALRKPATEPAPAPAAPSPAPDGADPGELDEALIHKMVSKILAEQQKRNGPRGEPDPADNAAPASRLRKNLRKSHPEAEANALAAGQPTSLAPSQT</sequence>
<feature type="compositionally biased region" description="Low complexity" evidence="1">
    <location>
        <begin position="550"/>
        <end position="568"/>
    </location>
</feature>
<keyword evidence="4" id="KW-1185">Reference proteome</keyword>
<feature type="compositionally biased region" description="Polar residues" evidence="1">
    <location>
        <begin position="81"/>
        <end position="101"/>
    </location>
</feature>
<feature type="region of interest" description="Disordered" evidence="1">
    <location>
        <begin position="468"/>
        <end position="752"/>
    </location>
</feature>
<name>A0A3M8WBE1_9ACTN</name>
<feature type="region of interest" description="Disordered" evidence="1">
    <location>
        <begin position="903"/>
        <end position="936"/>
    </location>
</feature>
<dbReference type="InterPro" id="IPR037068">
    <property type="entry name" value="DNA_primase_core_N_sf"/>
</dbReference>
<evidence type="ECO:0000313" key="4">
    <source>
        <dbReference type="Proteomes" id="UP000275401"/>
    </source>
</evidence>
<proteinExistence type="predicted"/>
<feature type="compositionally biased region" description="Pro residues" evidence="1">
    <location>
        <begin position="2392"/>
        <end position="2403"/>
    </location>
</feature>
<feature type="compositionally biased region" description="Low complexity" evidence="1">
    <location>
        <begin position="1104"/>
        <end position="1143"/>
    </location>
</feature>
<organism evidence="3 4">
    <name type="scientific">Streptomyces botrytidirepellens</name>
    <dbReference type="NCBI Taxonomy" id="2486417"/>
    <lineage>
        <taxon>Bacteria</taxon>
        <taxon>Bacillati</taxon>
        <taxon>Actinomycetota</taxon>
        <taxon>Actinomycetes</taxon>
        <taxon>Kitasatosporales</taxon>
        <taxon>Streptomycetaceae</taxon>
        <taxon>Streptomyces</taxon>
    </lineage>
</organism>
<feature type="region of interest" description="Disordered" evidence="1">
    <location>
        <begin position="2383"/>
        <end position="2479"/>
    </location>
</feature>
<feature type="compositionally biased region" description="Low complexity" evidence="1">
    <location>
        <begin position="733"/>
        <end position="744"/>
    </location>
</feature>
<dbReference type="Pfam" id="PF08275">
    <property type="entry name" value="DNAG_N"/>
    <property type="match status" value="1"/>
</dbReference>